<dbReference type="Gene3D" id="3.40.50.720">
    <property type="entry name" value="NAD(P)-binding Rossmann-like Domain"/>
    <property type="match status" value="1"/>
</dbReference>
<accession>A0A7I9Y0R3</accession>
<evidence type="ECO:0000256" key="3">
    <source>
        <dbReference type="SAM" id="MobiDB-lite"/>
    </source>
</evidence>
<dbReference type="PRINTS" id="PR00081">
    <property type="entry name" value="GDHRDH"/>
</dbReference>
<dbReference type="PANTHER" id="PTHR44196:SF1">
    <property type="entry name" value="DEHYDROGENASE_REDUCTASE SDR FAMILY MEMBER 7B"/>
    <property type="match status" value="1"/>
</dbReference>
<sequence>MRLERAVTTGHTPWPGDDENPPRAVVITGASSGIGLATAERLARAGHLVVLGARRTDICEDAAARLRAEGASAFAVPLDLADTRSIGQFVDAARYLVGTVDVLVSNADASRPLLPAAADPTTIRSIVDLGLLGAQQLTAQLIPAMIDKGGGDLVFVSAETVGERPRPGTGAHPACRHALQTWAAVLHTELEGTGVRVSVVRPGPAGYPSGWNWADAVEMPGVWQREGITRHRNLWEPGEIARVVTSILGCPQRMPLRLVEVVPPGPRTKEVTH</sequence>
<dbReference type="PANTHER" id="PTHR44196">
    <property type="entry name" value="DEHYDROGENASE/REDUCTASE SDR FAMILY MEMBER 7B"/>
    <property type="match status" value="1"/>
</dbReference>
<keyword evidence="2" id="KW-0560">Oxidoreductase</keyword>
<keyword evidence="5" id="KW-1185">Reference proteome</keyword>
<comment type="caution">
    <text evidence="4">The sequence shown here is derived from an EMBL/GenBank/DDBJ whole genome shotgun (WGS) entry which is preliminary data.</text>
</comment>
<dbReference type="SUPFAM" id="SSF51735">
    <property type="entry name" value="NAD(P)-binding Rossmann-fold domains"/>
    <property type="match status" value="1"/>
</dbReference>
<dbReference type="InterPro" id="IPR036291">
    <property type="entry name" value="NAD(P)-bd_dom_sf"/>
</dbReference>
<proteinExistence type="inferred from homology"/>
<dbReference type="InterPro" id="IPR002347">
    <property type="entry name" value="SDR_fam"/>
</dbReference>
<evidence type="ECO:0000256" key="1">
    <source>
        <dbReference type="ARBA" id="ARBA00006484"/>
    </source>
</evidence>
<reference evidence="4 5" key="1">
    <citation type="journal article" date="2019" name="Emerg. Microbes Infect.">
        <title>Comprehensive subspecies identification of 175 nontuberculous mycobacteria species based on 7547 genomic profiles.</title>
        <authorList>
            <person name="Matsumoto Y."/>
            <person name="Kinjo T."/>
            <person name="Motooka D."/>
            <person name="Nabeya D."/>
            <person name="Jung N."/>
            <person name="Uechi K."/>
            <person name="Horii T."/>
            <person name="Iida T."/>
            <person name="Fujita J."/>
            <person name="Nakamura S."/>
        </authorList>
    </citation>
    <scope>NUCLEOTIDE SEQUENCE [LARGE SCALE GENOMIC DNA]</scope>
    <source>
        <strain evidence="4 5">JCM 17322</strain>
    </source>
</reference>
<dbReference type="GO" id="GO:0016491">
    <property type="term" value="F:oxidoreductase activity"/>
    <property type="evidence" value="ECO:0007669"/>
    <property type="project" value="UniProtKB-KW"/>
</dbReference>
<evidence type="ECO:0000313" key="4">
    <source>
        <dbReference type="EMBL" id="GFG75662.1"/>
    </source>
</evidence>
<organism evidence="4 5">
    <name type="scientific">Mycobacterium botniense</name>
    <dbReference type="NCBI Taxonomy" id="84962"/>
    <lineage>
        <taxon>Bacteria</taxon>
        <taxon>Bacillati</taxon>
        <taxon>Actinomycetota</taxon>
        <taxon>Actinomycetes</taxon>
        <taxon>Mycobacteriales</taxon>
        <taxon>Mycobacteriaceae</taxon>
        <taxon>Mycobacterium</taxon>
    </lineage>
</organism>
<feature type="region of interest" description="Disordered" evidence="3">
    <location>
        <begin position="1"/>
        <end position="23"/>
    </location>
</feature>
<evidence type="ECO:0000313" key="5">
    <source>
        <dbReference type="Proteomes" id="UP000465361"/>
    </source>
</evidence>
<dbReference type="EMBL" id="BLKW01000004">
    <property type="protein sequence ID" value="GFG75662.1"/>
    <property type="molecule type" value="Genomic_DNA"/>
</dbReference>
<dbReference type="AlphaFoldDB" id="A0A7I9Y0R3"/>
<dbReference type="Pfam" id="PF00106">
    <property type="entry name" value="adh_short"/>
    <property type="match status" value="1"/>
</dbReference>
<dbReference type="GO" id="GO:0016020">
    <property type="term" value="C:membrane"/>
    <property type="evidence" value="ECO:0007669"/>
    <property type="project" value="TreeGrafter"/>
</dbReference>
<evidence type="ECO:0000256" key="2">
    <source>
        <dbReference type="ARBA" id="ARBA00023002"/>
    </source>
</evidence>
<gene>
    <name evidence="4" type="ORF">MBOT_30270</name>
</gene>
<dbReference type="Proteomes" id="UP000465361">
    <property type="component" value="Unassembled WGS sequence"/>
</dbReference>
<name>A0A7I9Y0R3_9MYCO</name>
<comment type="similarity">
    <text evidence="1">Belongs to the short-chain dehydrogenases/reductases (SDR) family.</text>
</comment>
<protein>
    <submittedName>
        <fullName evidence="4">Putative oxidoreductase</fullName>
    </submittedName>
</protein>
<dbReference type="CDD" id="cd05233">
    <property type="entry name" value="SDR_c"/>
    <property type="match status" value="1"/>
</dbReference>